<dbReference type="RefSeq" id="WP_012228895.1">
    <property type="nucleotide sequence ID" value="NZ_HG422565.1"/>
</dbReference>
<comment type="caution">
    <text evidence="3">The sequence shown here is derived from an EMBL/GenBank/DDBJ whole genome shotgun (WGS) entry which is preliminary data.</text>
</comment>
<protein>
    <submittedName>
        <fullName evidence="3">Uncharacterized protein</fullName>
    </submittedName>
</protein>
<evidence type="ECO:0000313" key="4">
    <source>
        <dbReference type="Proteomes" id="UP000018291"/>
    </source>
</evidence>
<dbReference type="OrthoDB" id="3432321at2"/>
<dbReference type="Proteomes" id="UP000018291">
    <property type="component" value="Unassembled WGS sequence"/>
</dbReference>
<dbReference type="HOGENOM" id="CLU_1265025_0_0_11"/>
<evidence type="ECO:0000313" key="3">
    <source>
        <dbReference type="EMBL" id="CCM64667.1"/>
    </source>
</evidence>
<sequence>MDDAPANPIGDQSPSPRPERRDTERRRLGRGMAVILLIGSVIAGFTIVLGVMSFAVLGREDVPDPKVDLRDQSEFRDGCALVPGDEVTDLLGSKPGSPKQLPVLGGGCIWKSADGTVLEIQLHPRDPEALPEGAQRRVEGATVVDLGVGAVSVAGRADTDGRALWVRTDTVTARVELSRTDPGAEPLMTALADALARRLPLAQAGPPPTPTPTTLGGP</sequence>
<gene>
    <name evidence="3" type="ORF">BN381_430063</name>
</gene>
<feature type="compositionally biased region" description="Basic and acidic residues" evidence="1">
    <location>
        <begin position="17"/>
        <end position="26"/>
    </location>
</feature>
<evidence type="ECO:0000256" key="2">
    <source>
        <dbReference type="SAM" id="Phobius"/>
    </source>
</evidence>
<accession>R4Z6M5</accession>
<keyword evidence="2" id="KW-0472">Membrane</keyword>
<evidence type="ECO:0000256" key="1">
    <source>
        <dbReference type="SAM" id="MobiDB-lite"/>
    </source>
</evidence>
<name>R4Z6M5_9ACTN</name>
<dbReference type="AlphaFoldDB" id="R4Z6M5"/>
<organism evidence="3 4">
    <name type="scientific">Candidatus Neomicrothrix parvicella RN1</name>
    <dbReference type="NCBI Taxonomy" id="1229780"/>
    <lineage>
        <taxon>Bacteria</taxon>
        <taxon>Bacillati</taxon>
        <taxon>Actinomycetota</taxon>
        <taxon>Acidimicrobiia</taxon>
        <taxon>Acidimicrobiales</taxon>
        <taxon>Microthrixaceae</taxon>
        <taxon>Candidatus Neomicrothrix</taxon>
    </lineage>
</organism>
<keyword evidence="2" id="KW-1133">Transmembrane helix</keyword>
<feature type="transmembrane region" description="Helical" evidence="2">
    <location>
        <begin position="34"/>
        <end position="57"/>
    </location>
</feature>
<proteinExistence type="predicted"/>
<keyword evidence="2" id="KW-0812">Transmembrane</keyword>
<dbReference type="EMBL" id="CANL01000038">
    <property type="protein sequence ID" value="CCM64667.1"/>
    <property type="molecule type" value="Genomic_DNA"/>
</dbReference>
<keyword evidence="4" id="KW-1185">Reference proteome</keyword>
<reference evidence="3 4" key="1">
    <citation type="journal article" date="2013" name="ISME J.">
        <title>Metabolic model for the filamentous 'Candidatus Microthrix parvicella' based on genomic and metagenomic analyses.</title>
        <authorList>
            <person name="Jon McIlroy S."/>
            <person name="Kristiansen R."/>
            <person name="Albertsen M."/>
            <person name="Michael Karst S."/>
            <person name="Rossetti S."/>
            <person name="Lund Nielsen J."/>
            <person name="Tandoi V."/>
            <person name="James Seviour R."/>
            <person name="Nielsen P.H."/>
        </authorList>
    </citation>
    <scope>NUCLEOTIDE SEQUENCE [LARGE SCALE GENOMIC DNA]</scope>
    <source>
        <strain evidence="3 4">RN1</strain>
    </source>
</reference>
<feature type="region of interest" description="Disordered" evidence="1">
    <location>
        <begin position="1"/>
        <end position="26"/>
    </location>
</feature>